<dbReference type="EMBL" id="CAIY01000011">
    <property type="protein sequence ID" value="CCH66394.1"/>
    <property type="molecule type" value="Genomic_DNA"/>
</dbReference>
<dbReference type="Proteomes" id="UP000053051">
    <property type="component" value="Unassembled WGS sequence"/>
</dbReference>
<sequence length="194" mass="23019">MVLIQNEYYISGQEYLNKEKISTIKHEYIDGQVYQVSSTRSDAHVTINLNLASLLLGQLRNKGYRVYMADMKVQIEAINRYFYPDILLTGDLRDKEYKYFKRYPCLIVEIISDMTEAYDRGKKFADYRQLKTLKEYVLISQDIMSVECFRRNEYGRWELFPYTRGNKVDFASVDVRFDIGNIYEDVDLIIDNTP</sequence>
<reference evidence="3" key="2">
    <citation type="submission" date="2016-01" db="EMBL/GenBank/DDBJ databases">
        <title>Diatom-associated endosymboitic cyanobacterium lacks core nitrogen metabolism enzymes.</title>
        <authorList>
            <person name="Hilton J.A."/>
            <person name="Foster R.A."/>
            <person name="Tripp H.J."/>
            <person name="Carter B.J."/>
            <person name="Zehr J.P."/>
            <person name="Villareal T.A."/>
        </authorList>
    </citation>
    <scope>NUCLEOTIDE SEQUENCE [LARGE SCALE GENOMIC DNA]</scope>
    <source>
        <strain evidence="3">HH01</strain>
    </source>
</reference>
<dbReference type="OrthoDB" id="424506at2"/>
<dbReference type="RefSeq" id="WP_008231805.1">
    <property type="nucleotide sequence ID" value="NZ_CAIY01000011.1"/>
</dbReference>
<dbReference type="Pfam" id="PF05685">
    <property type="entry name" value="Uma2"/>
    <property type="match status" value="1"/>
</dbReference>
<feature type="domain" description="Putative restriction endonuclease" evidence="1">
    <location>
        <begin position="15"/>
        <end position="165"/>
    </location>
</feature>
<gene>
    <name evidence="2" type="ORF">RINTHH_2390</name>
</gene>
<evidence type="ECO:0000313" key="2">
    <source>
        <dbReference type="EMBL" id="CCH66394.1"/>
    </source>
</evidence>
<evidence type="ECO:0000313" key="3">
    <source>
        <dbReference type="Proteomes" id="UP000053051"/>
    </source>
</evidence>
<accession>M1WQH8</accession>
<keyword evidence="3" id="KW-1185">Reference proteome</keyword>
<organism evidence="2 3">
    <name type="scientific">Richelia intracellularis HH01</name>
    <dbReference type="NCBI Taxonomy" id="1165094"/>
    <lineage>
        <taxon>Bacteria</taxon>
        <taxon>Bacillati</taxon>
        <taxon>Cyanobacteriota</taxon>
        <taxon>Cyanophyceae</taxon>
        <taxon>Nostocales</taxon>
        <taxon>Nostocaceae</taxon>
        <taxon>Richelia</taxon>
    </lineage>
</organism>
<dbReference type="PANTHER" id="PTHR36558:SF1">
    <property type="entry name" value="RESTRICTION ENDONUCLEASE DOMAIN-CONTAINING PROTEIN-RELATED"/>
    <property type="match status" value="1"/>
</dbReference>
<name>M1WQH8_9NOST</name>
<dbReference type="InterPro" id="IPR012296">
    <property type="entry name" value="Nuclease_put_TT1808"/>
</dbReference>
<dbReference type="InterPro" id="IPR008538">
    <property type="entry name" value="Uma2"/>
</dbReference>
<protein>
    <recommendedName>
        <fullName evidence="1">Putative restriction endonuclease domain-containing protein</fullName>
    </recommendedName>
</protein>
<dbReference type="InterPro" id="IPR011335">
    <property type="entry name" value="Restrct_endonuc-II-like"/>
</dbReference>
<dbReference type="PANTHER" id="PTHR36558">
    <property type="entry name" value="GLR1098 PROTEIN"/>
    <property type="match status" value="1"/>
</dbReference>
<dbReference type="CDD" id="cd06260">
    <property type="entry name" value="DUF820-like"/>
    <property type="match status" value="1"/>
</dbReference>
<dbReference type="AlphaFoldDB" id="M1WQH8"/>
<reference evidence="2 3" key="1">
    <citation type="submission" date="2012-05" db="EMBL/GenBank/DDBJ databases">
        <authorList>
            <person name="Hilton J."/>
        </authorList>
    </citation>
    <scope>NUCLEOTIDE SEQUENCE [LARGE SCALE GENOMIC DNA]</scope>
    <source>
        <strain evidence="2 3">HH01</strain>
    </source>
</reference>
<dbReference type="Gene3D" id="3.90.1570.10">
    <property type="entry name" value="tt1808, chain A"/>
    <property type="match status" value="1"/>
</dbReference>
<proteinExistence type="predicted"/>
<comment type="caution">
    <text evidence="2">The sequence shown here is derived from an EMBL/GenBank/DDBJ whole genome shotgun (WGS) entry which is preliminary data.</text>
</comment>
<dbReference type="SUPFAM" id="SSF52980">
    <property type="entry name" value="Restriction endonuclease-like"/>
    <property type="match status" value="1"/>
</dbReference>
<evidence type="ECO:0000259" key="1">
    <source>
        <dbReference type="Pfam" id="PF05685"/>
    </source>
</evidence>